<name>A0A2T0K0W0_9ACTN</name>
<keyword evidence="4" id="KW-0963">Cytoplasm</keyword>
<dbReference type="GO" id="GO:0051301">
    <property type="term" value="P:cell division"/>
    <property type="evidence" value="ECO:0007669"/>
    <property type="project" value="UniProtKB-KW"/>
</dbReference>
<evidence type="ECO:0000256" key="8">
    <source>
        <dbReference type="ARBA" id="ARBA00031737"/>
    </source>
</evidence>
<evidence type="ECO:0000256" key="6">
    <source>
        <dbReference type="ARBA" id="ARBA00023054"/>
    </source>
</evidence>
<keyword evidence="6 9" id="KW-0175">Coiled coil</keyword>
<evidence type="ECO:0000313" key="12">
    <source>
        <dbReference type="Proteomes" id="UP000239415"/>
    </source>
</evidence>
<dbReference type="Gene3D" id="6.10.250.660">
    <property type="match status" value="1"/>
</dbReference>
<dbReference type="InterPro" id="IPR007793">
    <property type="entry name" value="DivIVA_fam"/>
</dbReference>
<organism evidence="11 12">
    <name type="scientific">Actinoplanes italicus</name>
    <dbReference type="NCBI Taxonomy" id="113567"/>
    <lineage>
        <taxon>Bacteria</taxon>
        <taxon>Bacillati</taxon>
        <taxon>Actinomycetota</taxon>
        <taxon>Actinomycetes</taxon>
        <taxon>Micromonosporales</taxon>
        <taxon>Micromonosporaceae</taxon>
        <taxon>Actinoplanes</taxon>
    </lineage>
</organism>
<dbReference type="Proteomes" id="UP000239415">
    <property type="component" value="Unassembled WGS sequence"/>
</dbReference>
<evidence type="ECO:0000256" key="2">
    <source>
        <dbReference type="ARBA" id="ARBA00009008"/>
    </source>
</evidence>
<dbReference type="OrthoDB" id="9815492at2"/>
<evidence type="ECO:0000256" key="1">
    <source>
        <dbReference type="ARBA" id="ARBA00004496"/>
    </source>
</evidence>
<feature type="region of interest" description="Disordered" evidence="10">
    <location>
        <begin position="169"/>
        <end position="189"/>
    </location>
</feature>
<feature type="coiled-coil region" evidence="9">
    <location>
        <begin position="32"/>
        <end position="79"/>
    </location>
</feature>
<dbReference type="PANTHER" id="PTHR35794">
    <property type="entry name" value="CELL DIVISION PROTEIN DIVIVA"/>
    <property type="match status" value="1"/>
</dbReference>
<dbReference type="AlphaFoldDB" id="A0A2T0K0W0"/>
<dbReference type="PANTHER" id="PTHR35794:SF2">
    <property type="entry name" value="CELL DIVISION PROTEIN DIVIVA"/>
    <property type="match status" value="1"/>
</dbReference>
<keyword evidence="12" id="KW-1185">Reference proteome</keyword>
<comment type="subcellular location">
    <subcellularLocation>
        <location evidence="1">Cytoplasm</location>
    </subcellularLocation>
</comment>
<evidence type="ECO:0000256" key="10">
    <source>
        <dbReference type="SAM" id="MobiDB-lite"/>
    </source>
</evidence>
<comment type="similarity">
    <text evidence="2">Belongs to the DivIVA family.</text>
</comment>
<dbReference type="RefSeq" id="WP_106326692.1">
    <property type="nucleotide sequence ID" value="NZ_BOMO01000122.1"/>
</dbReference>
<evidence type="ECO:0000256" key="3">
    <source>
        <dbReference type="ARBA" id="ARBA00018787"/>
    </source>
</evidence>
<accession>A0A2T0K0W0</accession>
<dbReference type="Pfam" id="PF05103">
    <property type="entry name" value="DivIVA"/>
    <property type="match status" value="1"/>
</dbReference>
<evidence type="ECO:0000256" key="9">
    <source>
        <dbReference type="SAM" id="Coils"/>
    </source>
</evidence>
<evidence type="ECO:0000256" key="5">
    <source>
        <dbReference type="ARBA" id="ARBA00022618"/>
    </source>
</evidence>
<evidence type="ECO:0000313" key="11">
    <source>
        <dbReference type="EMBL" id="PRX16431.1"/>
    </source>
</evidence>
<evidence type="ECO:0000256" key="4">
    <source>
        <dbReference type="ARBA" id="ARBA00022490"/>
    </source>
</evidence>
<reference evidence="11 12" key="1">
    <citation type="submission" date="2018-03" db="EMBL/GenBank/DDBJ databases">
        <title>Genomic Encyclopedia of Archaeal and Bacterial Type Strains, Phase II (KMG-II): from individual species to whole genera.</title>
        <authorList>
            <person name="Goeker M."/>
        </authorList>
    </citation>
    <scope>NUCLEOTIDE SEQUENCE [LARGE SCALE GENOMIC DNA]</scope>
    <source>
        <strain evidence="11 12">DSM 43146</strain>
    </source>
</reference>
<comment type="caution">
    <text evidence="11">The sequence shown here is derived from an EMBL/GenBank/DDBJ whole genome shotgun (WGS) entry which is preliminary data.</text>
</comment>
<dbReference type="InterPro" id="IPR019933">
    <property type="entry name" value="DivIVA_domain"/>
</dbReference>
<gene>
    <name evidence="11" type="ORF">CLV67_11912</name>
</gene>
<dbReference type="NCBIfam" id="TIGR03544">
    <property type="entry name" value="DivI1A_domain"/>
    <property type="match status" value="1"/>
</dbReference>
<sequence length="189" mass="20935">MSLTAAQVGSNAFREPAEGARGYNDVQVDAFLKEVADEMGRLEAENRDLAELCRLEAECAEAQERVERLRAELEKARSVDPSRLVEFAQQTADQHTAEANRVAADVLRRASTEAALLVSDAELRASTVVADARSVHAERIAGLVTKRRDALERIDALCREARERRESLISQLGDRLRGMDPKPANRSPR</sequence>
<keyword evidence="5" id="KW-0132">Cell division</keyword>
<protein>
    <recommendedName>
        <fullName evidence="3">Cell wall synthesis protein Wag31</fullName>
    </recommendedName>
    <alternativeName>
        <fullName evidence="8">Antigen 84</fullName>
    </alternativeName>
</protein>
<dbReference type="GO" id="GO:0005737">
    <property type="term" value="C:cytoplasm"/>
    <property type="evidence" value="ECO:0007669"/>
    <property type="project" value="UniProtKB-SubCell"/>
</dbReference>
<keyword evidence="7" id="KW-0131">Cell cycle</keyword>
<evidence type="ECO:0000256" key="7">
    <source>
        <dbReference type="ARBA" id="ARBA00023306"/>
    </source>
</evidence>
<dbReference type="EMBL" id="PVMZ01000019">
    <property type="protein sequence ID" value="PRX16431.1"/>
    <property type="molecule type" value="Genomic_DNA"/>
</dbReference>
<proteinExistence type="inferred from homology"/>